<reference evidence="7 8" key="1">
    <citation type="submission" date="2018-10" db="EMBL/GenBank/DDBJ databases">
        <title>Co-occurring genomic capacity for anaerobic methane metabolism and dissimilatory sulfite reduction discovered in the Korarchaeota.</title>
        <authorList>
            <person name="Mckay L.J."/>
            <person name="Dlakic M."/>
            <person name="Fields M.W."/>
            <person name="Delmont T.O."/>
            <person name="Eren A.M."/>
            <person name="Jay Z.J."/>
            <person name="Klingelsmith K.B."/>
            <person name="Rusch D.B."/>
            <person name="Inskeep W.P."/>
        </authorList>
    </citation>
    <scope>NUCLEOTIDE SEQUENCE [LARGE SCALE GENOMIC DNA]</scope>
    <source>
        <strain evidence="7 8">MDKW</strain>
    </source>
</reference>
<comment type="subcellular location">
    <subcellularLocation>
        <location evidence="1">Membrane</location>
        <topology evidence="1">Multi-pass membrane protein</topology>
    </subcellularLocation>
</comment>
<feature type="transmembrane region" description="Helical" evidence="5">
    <location>
        <begin position="100"/>
        <end position="123"/>
    </location>
</feature>
<accession>A0A3R9PZ46</accession>
<evidence type="ECO:0000313" key="8">
    <source>
        <dbReference type="Proteomes" id="UP000277582"/>
    </source>
</evidence>
<feature type="transmembrane region" description="Helical" evidence="5">
    <location>
        <begin position="135"/>
        <end position="159"/>
    </location>
</feature>
<keyword evidence="2 5" id="KW-0812">Transmembrane</keyword>
<dbReference type="PROSITE" id="PS00216">
    <property type="entry name" value="SUGAR_TRANSPORT_1"/>
    <property type="match status" value="1"/>
</dbReference>
<dbReference type="GO" id="GO:0022857">
    <property type="term" value="F:transmembrane transporter activity"/>
    <property type="evidence" value="ECO:0007669"/>
    <property type="project" value="InterPro"/>
</dbReference>
<keyword evidence="8" id="KW-1185">Reference proteome</keyword>
<feature type="transmembrane region" description="Helical" evidence="5">
    <location>
        <begin position="327"/>
        <end position="350"/>
    </location>
</feature>
<dbReference type="AlphaFoldDB" id="A0A3R9PZ46"/>
<dbReference type="InterPro" id="IPR005829">
    <property type="entry name" value="Sugar_transporter_CS"/>
</dbReference>
<evidence type="ECO:0000256" key="1">
    <source>
        <dbReference type="ARBA" id="ARBA00004141"/>
    </source>
</evidence>
<feature type="domain" description="Major facilitator superfamily (MFS) profile" evidence="6">
    <location>
        <begin position="8"/>
        <end position="381"/>
    </location>
</feature>
<evidence type="ECO:0000256" key="5">
    <source>
        <dbReference type="SAM" id="Phobius"/>
    </source>
</evidence>
<dbReference type="InterPro" id="IPR036259">
    <property type="entry name" value="MFS_trans_sf"/>
</dbReference>
<feature type="transmembrane region" description="Helical" evidence="5">
    <location>
        <begin position="244"/>
        <end position="262"/>
    </location>
</feature>
<dbReference type="PROSITE" id="PS50850">
    <property type="entry name" value="MFS"/>
    <property type="match status" value="1"/>
</dbReference>
<dbReference type="CDD" id="cd17325">
    <property type="entry name" value="MFS_MdtG_SLC18_like"/>
    <property type="match status" value="1"/>
</dbReference>
<feature type="transmembrane region" description="Helical" evidence="5">
    <location>
        <begin position="203"/>
        <end position="224"/>
    </location>
</feature>
<organism evidence="7 8">
    <name type="scientific">Candidatus Methanodesulfokora washburnensis</name>
    <dbReference type="NCBI Taxonomy" id="2478471"/>
    <lineage>
        <taxon>Archaea</taxon>
        <taxon>Thermoproteota</taxon>
        <taxon>Candidatus Korarchaeia</taxon>
        <taxon>Candidatus Korarchaeia incertae sedis</taxon>
        <taxon>Candidatus Methanodesulfokora</taxon>
    </lineage>
</organism>
<comment type="caution">
    <text evidence="7">The sequence shown here is derived from an EMBL/GenBank/DDBJ whole genome shotgun (WGS) entry which is preliminary data.</text>
</comment>
<dbReference type="InterPro" id="IPR011701">
    <property type="entry name" value="MFS"/>
</dbReference>
<dbReference type="Pfam" id="PF07690">
    <property type="entry name" value="MFS_1"/>
    <property type="match status" value="2"/>
</dbReference>
<feature type="transmembrane region" description="Helical" evidence="5">
    <location>
        <begin position="76"/>
        <end position="94"/>
    </location>
</feature>
<evidence type="ECO:0000256" key="3">
    <source>
        <dbReference type="ARBA" id="ARBA00022989"/>
    </source>
</evidence>
<dbReference type="GO" id="GO:0016020">
    <property type="term" value="C:membrane"/>
    <property type="evidence" value="ECO:0007669"/>
    <property type="project" value="UniProtKB-SubCell"/>
</dbReference>
<dbReference type="Gene3D" id="1.20.1250.20">
    <property type="entry name" value="MFS general substrate transporter like domains"/>
    <property type="match status" value="2"/>
</dbReference>
<evidence type="ECO:0000256" key="4">
    <source>
        <dbReference type="ARBA" id="ARBA00023136"/>
    </source>
</evidence>
<evidence type="ECO:0000256" key="2">
    <source>
        <dbReference type="ARBA" id="ARBA00022692"/>
    </source>
</evidence>
<dbReference type="PANTHER" id="PTHR23518">
    <property type="entry name" value="C-METHYLTRANSFERASE"/>
    <property type="match status" value="1"/>
</dbReference>
<feature type="transmembrane region" description="Helical" evidence="5">
    <location>
        <begin position="292"/>
        <end position="315"/>
    </location>
</feature>
<dbReference type="SUPFAM" id="SSF103473">
    <property type="entry name" value="MFS general substrate transporter"/>
    <property type="match status" value="1"/>
</dbReference>
<dbReference type="RefSeq" id="WP_125670612.1">
    <property type="nucleotide sequence ID" value="NZ_RCOS01000049.1"/>
</dbReference>
<name>A0A3R9PZ46_9CREN</name>
<feature type="transmembrane region" description="Helical" evidence="5">
    <location>
        <begin position="269"/>
        <end position="286"/>
    </location>
</feature>
<dbReference type="EMBL" id="RCOS01000049">
    <property type="protein sequence ID" value="RSN76904.1"/>
    <property type="molecule type" value="Genomic_DNA"/>
</dbReference>
<dbReference type="InterPro" id="IPR020846">
    <property type="entry name" value="MFS_dom"/>
</dbReference>
<gene>
    <name evidence="7" type="ORF">D6D85_03225</name>
</gene>
<protein>
    <submittedName>
        <fullName evidence="7">MFS transporter</fullName>
    </submittedName>
</protein>
<feature type="transmembrane region" description="Helical" evidence="5">
    <location>
        <begin position="43"/>
        <end position="64"/>
    </location>
</feature>
<sequence length="399" mass="43792">MGNSHRESINVAVLSITSFVIDSAFSSWWVILPLYLERLGASVAEVGMSFAVINAAWAISQLPGGFLSDRFGRKRIIVISTSTFSPLLLLLLFLRNWLPAALVITILSLFAGLQNPSFSSIIAESSGKLGTARAFGIYNFLMNLGWAVGPLIGAFVIPAYGFDPLFIFGALSSALCLIPRILLLKETSGEMKLKFSRPLREFYLPLIVSISVFNLANGVISPLIPIHAEKYMKLTPEEIELMFFTAQLFTSIFSLIASSFVMKAGEFKGMVLSFLFSGIFSLLWFFSCSYMAFVLFSLYYIFLFALTEVSFGTALSKITTRSNRATAFGTATVLAGLSNSVGAYMGGGLWESYQPMVPFLLALFLMLLSPVFLIKYIKLETHQSTVELHACAHITLSTG</sequence>
<dbReference type="OrthoDB" id="117970at2157"/>
<keyword evidence="3 5" id="KW-1133">Transmembrane helix</keyword>
<evidence type="ECO:0000313" key="7">
    <source>
        <dbReference type="EMBL" id="RSN76904.1"/>
    </source>
</evidence>
<keyword evidence="4 5" id="KW-0472">Membrane</keyword>
<dbReference type="PANTHER" id="PTHR23518:SF2">
    <property type="entry name" value="MAJOR FACILITATOR SUPERFAMILY TRANSPORTER"/>
    <property type="match status" value="1"/>
</dbReference>
<dbReference type="Proteomes" id="UP000277582">
    <property type="component" value="Unassembled WGS sequence"/>
</dbReference>
<evidence type="ECO:0000259" key="6">
    <source>
        <dbReference type="PROSITE" id="PS50850"/>
    </source>
</evidence>
<feature type="transmembrane region" description="Helical" evidence="5">
    <location>
        <begin position="356"/>
        <end position="374"/>
    </location>
</feature>
<feature type="transmembrane region" description="Helical" evidence="5">
    <location>
        <begin position="165"/>
        <end position="183"/>
    </location>
</feature>
<feature type="transmembrane region" description="Helical" evidence="5">
    <location>
        <begin position="12"/>
        <end position="31"/>
    </location>
</feature>
<proteinExistence type="predicted"/>